<dbReference type="GO" id="GO:0006508">
    <property type="term" value="P:proteolysis"/>
    <property type="evidence" value="ECO:0007669"/>
    <property type="project" value="UniProtKB-KW"/>
</dbReference>
<feature type="domain" description="Peptidase S49" evidence="5">
    <location>
        <begin position="1"/>
        <end position="129"/>
    </location>
</feature>
<dbReference type="InterPro" id="IPR047272">
    <property type="entry name" value="S49_SppA_C"/>
</dbReference>
<keyword evidence="4" id="KW-0720">Serine protease</keyword>
<organism evidence="6">
    <name type="scientific">marine sediment metagenome</name>
    <dbReference type="NCBI Taxonomy" id="412755"/>
    <lineage>
        <taxon>unclassified sequences</taxon>
        <taxon>metagenomes</taxon>
        <taxon>ecological metagenomes</taxon>
    </lineage>
</organism>
<dbReference type="Pfam" id="PF01343">
    <property type="entry name" value="Peptidase_S49"/>
    <property type="match status" value="1"/>
</dbReference>
<dbReference type="InterPro" id="IPR029045">
    <property type="entry name" value="ClpP/crotonase-like_dom_sf"/>
</dbReference>
<dbReference type="Gene3D" id="6.20.330.10">
    <property type="match status" value="1"/>
</dbReference>
<sequence>VAASGGYYIAMPSVRLFADPGTITGSIGIYGGKVDLSGLYEKIDLGKELYTRGRFAGMLSTMRPFTDEEREKYYSQMKAFYDYFVELVSNNRALSPDSVDALSRGRVWTGREALSNGLIDELGGLKRSLDYTAMRLGLKDYRIAIYPEKRPWFVFPGRSFMKAIAHLFSGKGNGEETLAKGLGLSGRGDILARMPFDISIE</sequence>
<evidence type="ECO:0000256" key="3">
    <source>
        <dbReference type="ARBA" id="ARBA00022801"/>
    </source>
</evidence>
<protein>
    <recommendedName>
        <fullName evidence="5">Peptidase S49 domain-containing protein</fullName>
    </recommendedName>
</protein>
<proteinExistence type="inferred from homology"/>
<gene>
    <name evidence="6" type="ORF">S01H1_34360</name>
</gene>
<keyword evidence="2" id="KW-0645">Protease</keyword>
<dbReference type="GO" id="GO:0008236">
    <property type="term" value="F:serine-type peptidase activity"/>
    <property type="evidence" value="ECO:0007669"/>
    <property type="project" value="UniProtKB-KW"/>
</dbReference>
<dbReference type="EMBL" id="BARS01021388">
    <property type="protein sequence ID" value="GAG03041.1"/>
    <property type="molecule type" value="Genomic_DNA"/>
</dbReference>
<evidence type="ECO:0000259" key="5">
    <source>
        <dbReference type="Pfam" id="PF01343"/>
    </source>
</evidence>
<dbReference type="CDD" id="cd07023">
    <property type="entry name" value="S49_Sppa_N_C"/>
    <property type="match status" value="1"/>
</dbReference>
<evidence type="ECO:0000313" key="6">
    <source>
        <dbReference type="EMBL" id="GAG03041.1"/>
    </source>
</evidence>
<feature type="non-terminal residue" evidence="6">
    <location>
        <position position="1"/>
    </location>
</feature>
<reference evidence="6" key="1">
    <citation type="journal article" date="2014" name="Front. Microbiol.">
        <title>High frequency of phylogenetically diverse reductive dehalogenase-homologous genes in deep subseafloor sedimentary metagenomes.</title>
        <authorList>
            <person name="Kawai M."/>
            <person name="Futagami T."/>
            <person name="Toyoda A."/>
            <person name="Takaki Y."/>
            <person name="Nishi S."/>
            <person name="Hori S."/>
            <person name="Arai W."/>
            <person name="Tsubouchi T."/>
            <person name="Morono Y."/>
            <person name="Uchiyama I."/>
            <person name="Ito T."/>
            <person name="Fujiyama A."/>
            <person name="Inagaki F."/>
            <person name="Takami H."/>
        </authorList>
    </citation>
    <scope>NUCLEOTIDE SEQUENCE</scope>
    <source>
        <strain evidence="6">Expedition CK06-06</strain>
    </source>
</reference>
<comment type="similarity">
    <text evidence="1">Belongs to the peptidase S49 family.</text>
</comment>
<keyword evidence="3" id="KW-0378">Hydrolase</keyword>
<dbReference type="Gene3D" id="3.90.226.10">
    <property type="entry name" value="2-enoyl-CoA Hydratase, Chain A, domain 1"/>
    <property type="match status" value="1"/>
</dbReference>
<evidence type="ECO:0000256" key="4">
    <source>
        <dbReference type="ARBA" id="ARBA00022825"/>
    </source>
</evidence>
<comment type="caution">
    <text evidence="6">The sequence shown here is derived from an EMBL/GenBank/DDBJ whole genome shotgun (WGS) entry which is preliminary data.</text>
</comment>
<name>X0VR73_9ZZZZ</name>
<dbReference type="SUPFAM" id="SSF52096">
    <property type="entry name" value="ClpP/crotonase"/>
    <property type="match status" value="1"/>
</dbReference>
<evidence type="ECO:0000256" key="1">
    <source>
        <dbReference type="ARBA" id="ARBA00008683"/>
    </source>
</evidence>
<evidence type="ECO:0000256" key="2">
    <source>
        <dbReference type="ARBA" id="ARBA00022670"/>
    </source>
</evidence>
<dbReference type="PANTHER" id="PTHR33209">
    <property type="entry name" value="PROTEASE 4"/>
    <property type="match status" value="1"/>
</dbReference>
<dbReference type="InterPro" id="IPR002142">
    <property type="entry name" value="Peptidase_S49"/>
</dbReference>
<dbReference type="AlphaFoldDB" id="X0VR73"/>
<accession>X0VR73</accession>
<dbReference type="PANTHER" id="PTHR33209:SF1">
    <property type="entry name" value="PEPTIDASE S49 DOMAIN-CONTAINING PROTEIN"/>
    <property type="match status" value="1"/>
</dbReference>